<dbReference type="AlphaFoldDB" id="A0A561VL77"/>
<dbReference type="OrthoDB" id="3298878at2"/>
<dbReference type="RefSeq" id="WP_145831010.1">
    <property type="nucleotide sequence ID" value="NZ_BOMX01000101.1"/>
</dbReference>
<accession>A0A561VL77</accession>
<organism evidence="1 2">
    <name type="scientific">Actinoplanes teichomyceticus</name>
    <dbReference type="NCBI Taxonomy" id="1867"/>
    <lineage>
        <taxon>Bacteria</taxon>
        <taxon>Bacillati</taxon>
        <taxon>Actinomycetota</taxon>
        <taxon>Actinomycetes</taxon>
        <taxon>Micromonosporales</taxon>
        <taxon>Micromonosporaceae</taxon>
        <taxon>Actinoplanes</taxon>
    </lineage>
</organism>
<proteinExistence type="predicted"/>
<reference evidence="1 2" key="1">
    <citation type="submission" date="2019-06" db="EMBL/GenBank/DDBJ databases">
        <title>Sequencing the genomes of 1000 actinobacteria strains.</title>
        <authorList>
            <person name="Klenk H.-P."/>
        </authorList>
    </citation>
    <scope>NUCLEOTIDE SEQUENCE [LARGE SCALE GENOMIC DNA]</scope>
    <source>
        <strain evidence="1 2">DSM 43866</strain>
    </source>
</reference>
<keyword evidence="2" id="KW-1185">Reference proteome</keyword>
<name>A0A561VL77_ACTTI</name>
<protein>
    <recommendedName>
        <fullName evidence="3">RHIM domain-containing protein</fullName>
    </recommendedName>
</protein>
<evidence type="ECO:0008006" key="3">
    <source>
        <dbReference type="Google" id="ProtNLM"/>
    </source>
</evidence>
<evidence type="ECO:0000313" key="1">
    <source>
        <dbReference type="EMBL" id="TWG12344.1"/>
    </source>
</evidence>
<dbReference type="Proteomes" id="UP000320239">
    <property type="component" value="Unassembled WGS sequence"/>
</dbReference>
<evidence type="ECO:0000313" key="2">
    <source>
        <dbReference type="Proteomes" id="UP000320239"/>
    </source>
</evidence>
<comment type="caution">
    <text evidence="1">The sequence shown here is derived from an EMBL/GenBank/DDBJ whole genome shotgun (WGS) entry which is preliminary data.</text>
</comment>
<gene>
    <name evidence="1" type="ORF">FHX34_105211</name>
</gene>
<dbReference type="EMBL" id="VIWY01000005">
    <property type="protein sequence ID" value="TWG12344.1"/>
    <property type="molecule type" value="Genomic_DNA"/>
</dbReference>
<sequence length="120" mass="12733">MLEVIVAALAAGASAGVSGTATEAVSDSYQLLKTMIRQRFGGRPQARQALEADETEPGTWAARIGDDLTDSGAADDQRIVAVARELLELAGPQGRTFRVDLSRGRGVQIGDHNIQTNTFH</sequence>